<feature type="transmembrane region" description="Helical" evidence="1">
    <location>
        <begin position="6"/>
        <end position="31"/>
    </location>
</feature>
<keyword evidence="1" id="KW-0472">Membrane</keyword>
<proteinExistence type="predicted"/>
<gene>
    <name evidence="2" type="ORF">SPM_005550</name>
</gene>
<dbReference type="EMBL" id="AGBZ02000004">
    <property type="protein sequence ID" value="KAI92199.1"/>
    <property type="molecule type" value="Genomic_DNA"/>
</dbReference>
<protein>
    <recommendedName>
        <fullName evidence="4">Spiroplasmavirus-related protein</fullName>
    </recommendedName>
</protein>
<evidence type="ECO:0000313" key="2">
    <source>
        <dbReference type="EMBL" id="KAI92199.1"/>
    </source>
</evidence>
<comment type="caution">
    <text evidence="2">The sequence shown here is derived from an EMBL/GenBank/DDBJ whole genome shotgun (WGS) entry which is preliminary data.</text>
</comment>
<dbReference type="RefSeq" id="WP_004028556.1">
    <property type="nucleotide sequence ID" value="NZ_AGBZ02000004.1"/>
</dbReference>
<evidence type="ECO:0000313" key="3">
    <source>
        <dbReference type="Proteomes" id="UP000004057"/>
    </source>
</evidence>
<dbReference type="InterPro" id="IPR027417">
    <property type="entry name" value="P-loop_NTPase"/>
</dbReference>
<evidence type="ECO:0000256" key="1">
    <source>
        <dbReference type="SAM" id="Phobius"/>
    </source>
</evidence>
<evidence type="ECO:0008006" key="4">
    <source>
        <dbReference type="Google" id="ProtNLM"/>
    </source>
</evidence>
<organism evidence="2 3">
    <name type="scientific">Spiroplasma melliferum KC3</name>
    <dbReference type="NCBI Taxonomy" id="570509"/>
    <lineage>
        <taxon>Bacteria</taxon>
        <taxon>Bacillati</taxon>
        <taxon>Mycoplasmatota</taxon>
        <taxon>Mollicutes</taxon>
        <taxon>Entomoplasmatales</taxon>
        <taxon>Spiroplasmataceae</taxon>
        <taxon>Spiroplasma</taxon>
    </lineage>
</organism>
<keyword evidence="1" id="KW-0812">Transmembrane</keyword>
<sequence>MRKFTFFLINFCYISGSMILFSLIDLLLWIISLNYTGLVFWLLFALQCVYFVWWVWKNIFYQLNVFRLVYFIWDNPLSVIIGKLGTGKTLLLTFLSQVMKLLTNKIYSNYPIEDDAIKLLTFNNLDFTDRTKLVPPDDSLILFDESFLYIDGTSPHEVKKVHGGKSVWIVLARHFKNRAIFTVQREGMMWNNIRHLASGIIIPISLKKPVKSKLGNIFNRSFVMRIGIFQDITDYEIWKTKSVERTAEGKRAKHKSDVGLGIRFFKIIIPLEFANKYDSHWLSFVRDLKNDEVINKKEYFWKDISKLNNKQRLELFDIDILKENLKAKKGKGKIKNE</sequence>
<keyword evidence="1" id="KW-1133">Transmembrane helix</keyword>
<name>A0AAI9X0N6_SPIME</name>
<dbReference type="Proteomes" id="UP000004057">
    <property type="component" value="Unassembled WGS sequence"/>
</dbReference>
<dbReference type="AlphaFoldDB" id="A0AAI9X0N6"/>
<accession>A0AAI9X0N6</accession>
<dbReference type="Gene3D" id="3.40.50.300">
    <property type="entry name" value="P-loop containing nucleotide triphosphate hydrolases"/>
    <property type="match status" value="1"/>
</dbReference>
<feature type="transmembrane region" description="Helical" evidence="1">
    <location>
        <begin position="38"/>
        <end position="56"/>
    </location>
</feature>
<reference evidence="2 3" key="1">
    <citation type="journal article" date="2012" name="J. Proteome Res.">
        <title>Application of Spiroplasma melliferum proteogenomic profiling for the discovery of virulence factors and pathogenicity mechanisms in host-associated spiroplasmas.</title>
        <authorList>
            <person name="Alexeev D."/>
            <person name="Kostrjukova E."/>
            <person name="Aliper A."/>
            <person name="Popenko A."/>
            <person name="Bazaleev N."/>
            <person name="Tyakht A."/>
            <person name="Selezneva O."/>
            <person name="Akopian T."/>
            <person name="Prichodko E."/>
            <person name="Kondratov I."/>
            <person name="Chukin M."/>
            <person name="Demina I."/>
            <person name="Galyamina M."/>
            <person name="Kamashev D."/>
            <person name="Vanyushkina A."/>
            <person name="Ladygina V."/>
            <person name="Levitskii S."/>
            <person name="Lazarev V."/>
            <person name="Govorun V."/>
        </authorList>
    </citation>
    <scope>NUCLEOTIDE SEQUENCE [LARGE SCALE GENOMIC DNA]</scope>
    <source>
        <strain evidence="2 3">KC3</strain>
    </source>
</reference>